<protein>
    <submittedName>
        <fullName evidence="1">Protein FAM96B</fullName>
    </submittedName>
</protein>
<accession>M1AJG7</accession>
<name>M1AJG7_SOLTU</name>
<dbReference type="HOGENOM" id="CLU_3000249_0_0_1"/>
<dbReference type="EnsemblPlants" id="PGSC0003DMT400024104">
    <property type="protein sequence ID" value="PGSC0003DMT400024104"/>
    <property type="gene ID" value="PGSC0003DMG401009322"/>
</dbReference>
<dbReference type="InParanoid" id="M1AJG7"/>
<reference evidence="1" key="2">
    <citation type="submission" date="2015-06" db="UniProtKB">
        <authorList>
            <consortium name="EnsemblPlants"/>
        </authorList>
    </citation>
    <scope>IDENTIFICATION</scope>
    <source>
        <strain evidence="1">DM1-3 516 R44</strain>
    </source>
</reference>
<sequence>MLKEKPLIRLDLHTPKQKLHHAYDGARHSSTMSTRLGFSNAAATRSLSFNCLFTASR</sequence>
<dbReference type="AlphaFoldDB" id="M1AJG7"/>
<proteinExistence type="predicted"/>
<dbReference type="Proteomes" id="UP000011115">
    <property type="component" value="Unassembled WGS sequence"/>
</dbReference>
<evidence type="ECO:0000313" key="2">
    <source>
        <dbReference type="Proteomes" id="UP000011115"/>
    </source>
</evidence>
<organism evidence="1 2">
    <name type="scientific">Solanum tuberosum</name>
    <name type="common">Potato</name>
    <dbReference type="NCBI Taxonomy" id="4113"/>
    <lineage>
        <taxon>Eukaryota</taxon>
        <taxon>Viridiplantae</taxon>
        <taxon>Streptophyta</taxon>
        <taxon>Embryophyta</taxon>
        <taxon>Tracheophyta</taxon>
        <taxon>Spermatophyta</taxon>
        <taxon>Magnoliopsida</taxon>
        <taxon>eudicotyledons</taxon>
        <taxon>Gunneridae</taxon>
        <taxon>Pentapetalae</taxon>
        <taxon>asterids</taxon>
        <taxon>lamiids</taxon>
        <taxon>Solanales</taxon>
        <taxon>Solanaceae</taxon>
        <taxon>Solanoideae</taxon>
        <taxon>Solaneae</taxon>
        <taxon>Solanum</taxon>
    </lineage>
</organism>
<dbReference type="Gramene" id="PGSC0003DMT400024104">
    <property type="protein sequence ID" value="PGSC0003DMT400024104"/>
    <property type="gene ID" value="PGSC0003DMG401009322"/>
</dbReference>
<evidence type="ECO:0000313" key="1">
    <source>
        <dbReference type="EnsemblPlants" id="PGSC0003DMT400024104"/>
    </source>
</evidence>
<reference evidence="2" key="1">
    <citation type="journal article" date="2011" name="Nature">
        <title>Genome sequence and analysis of the tuber crop potato.</title>
        <authorList>
            <consortium name="The Potato Genome Sequencing Consortium"/>
        </authorList>
    </citation>
    <scope>NUCLEOTIDE SEQUENCE [LARGE SCALE GENOMIC DNA]</scope>
    <source>
        <strain evidence="2">cv. DM1-3 516 R44</strain>
    </source>
</reference>
<keyword evidence="2" id="KW-1185">Reference proteome</keyword>
<dbReference type="PaxDb" id="4113-PGSC0003DMT400024104"/>